<reference evidence="3" key="1">
    <citation type="journal article" date="2014" name="Genome Announc.">
        <title>Draft genome sequence of Rhodosporidium toruloides CECT1137, an oleaginous yeast of biotechnological interest.</title>
        <authorList>
            <person name="Morin N."/>
            <person name="Calcas X."/>
            <person name="Devillers H."/>
            <person name="Durrens P."/>
            <person name="Sherman D.J."/>
            <person name="Nicaud J.-M."/>
            <person name="Neuveglise C."/>
        </authorList>
    </citation>
    <scope>NUCLEOTIDE SEQUENCE</scope>
    <source>
        <strain evidence="3">CECT1137</strain>
    </source>
</reference>
<dbReference type="OrthoDB" id="3219396at2759"/>
<feature type="compositionally biased region" description="Polar residues" evidence="1">
    <location>
        <begin position="1"/>
        <end position="13"/>
    </location>
</feature>
<dbReference type="InterPro" id="IPR001810">
    <property type="entry name" value="F-box_dom"/>
</dbReference>
<dbReference type="SUPFAM" id="SSF52047">
    <property type="entry name" value="RNI-like"/>
    <property type="match status" value="1"/>
</dbReference>
<evidence type="ECO:0000313" key="3">
    <source>
        <dbReference type="EMBL" id="CDR36849.1"/>
    </source>
</evidence>
<dbReference type="EMBL" id="LK052937">
    <property type="protein sequence ID" value="CDR36849.1"/>
    <property type="molecule type" value="Genomic_DNA"/>
</dbReference>
<feature type="compositionally biased region" description="Basic and acidic residues" evidence="1">
    <location>
        <begin position="272"/>
        <end position="285"/>
    </location>
</feature>
<feature type="domain" description="F-box" evidence="2">
    <location>
        <begin position="162"/>
        <end position="214"/>
    </location>
</feature>
<protein>
    <submittedName>
        <fullName evidence="3">RHTO0S02e07646g1_1</fullName>
    </submittedName>
</protein>
<evidence type="ECO:0000256" key="1">
    <source>
        <dbReference type="SAM" id="MobiDB-lite"/>
    </source>
</evidence>
<dbReference type="Gene3D" id="3.80.10.10">
    <property type="entry name" value="Ribonuclease Inhibitor"/>
    <property type="match status" value="1"/>
</dbReference>
<sequence>MSTPSSSTFTFARNSPPVKSPSTPQASGSAQSTPRRRTPLAPRSSSKRSPAVTRAWNRKLSFSSPDGTPAPSGTSTPISPETSSELVGPGGFTFSPTKTPATVAPVEPRRDGEKDVFALDDMRMDIDEIAGMPVSPPRRVSETRWPTVTTRKTRTRRVKTGINDLPDELLLRVFGFLNDQQGFRPLPTKYSTTPGWYTPPLRVALVCKRWLPLVRHLAYRFLKISHLSRITSLYQSFAANADLPASVRHLAVDLPHSAAEKLDLVPSAERPTLPREADSDLERGARPLTPSSSPSKRFKSPPTYADQLRAIFQSCAHLLSLDVSGVLPATLFTSSSNSLSALHHLHQLRLSTVTSLFLHGSAETVLSSTSLRDALLALTGLRRLTLKGYVSSASSALDFAPKTTPSGHLARPLPSRVRARALVPLERLTLIECNMSPSDLRALLEHVQPGKLRHLAVDDVFTAAQARKYREDGLWAAPTVESLQDVASLLKTSLTTLRVTLFNYPLVTARHPTVRTSPPLSPVRRRNALPDAQPKHVLDGFIAQLENLAVLDVGGTVVTTVLFEPIASSSSTSIPHARGETRFLLPSSVRHLLIRSCPDIKPSRLVTLITSSPSASRLSKLSTFGGTEHGWASPSACWELQQTCWKAGVRWISGAQTGIVVPVGKDADASATSYVGMNVRREGERSGGMW</sequence>
<dbReference type="Gene3D" id="1.20.1280.50">
    <property type="match status" value="1"/>
</dbReference>
<feature type="compositionally biased region" description="Low complexity" evidence="1">
    <location>
        <begin position="71"/>
        <end position="84"/>
    </location>
</feature>
<name>A0A061ANB8_RHOTO</name>
<dbReference type="Pfam" id="PF12937">
    <property type="entry name" value="F-box-like"/>
    <property type="match status" value="1"/>
</dbReference>
<proteinExistence type="predicted"/>
<gene>
    <name evidence="3" type="ORF">RHTO0S_02e07646g</name>
</gene>
<evidence type="ECO:0000259" key="2">
    <source>
        <dbReference type="Pfam" id="PF12937"/>
    </source>
</evidence>
<organism evidence="3">
    <name type="scientific">Rhodotorula toruloides</name>
    <name type="common">Yeast</name>
    <name type="synonym">Rhodosporidium toruloides</name>
    <dbReference type="NCBI Taxonomy" id="5286"/>
    <lineage>
        <taxon>Eukaryota</taxon>
        <taxon>Fungi</taxon>
        <taxon>Dikarya</taxon>
        <taxon>Basidiomycota</taxon>
        <taxon>Pucciniomycotina</taxon>
        <taxon>Microbotryomycetes</taxon>
        <taxon>Sporidiobolales</taxon>
        <taxon>Sporidiobolaceae</taxon>
        <taxon>Rhodotorula</taxon>
    </lineage>
</organism>
<dbReference type="InterPro" id="IPR032675">
    <property type="entry name" value="LRR_dom_sf"/>
</dbReference>
<accession>A0A061ANB8</accession>
<feature type="compositionally biased region" description="Polar residues" evidence="1">
    <location>
        <begin position="20"/>
        <end position="33"/>
    </location>
</feature>
<feature type="region of interest" description="Disordered" evidence="1">
    <location>
        <begin position="1"/>
        <end position="113"/>
    </location>
</feature>
<dbReference type="AlphaFoldDB" id="A0A061ANB8"/>
<feature type="region of interest" description="Disordered" evidence="1">
    <location>
        <begin position="265"/>
        <end position="301"/>
    </location>
</feature>